<feature type="transmembrane region" description="Helical" evidence="6">
    <location>
        <begin position="100"/>
        <end position="123"/>
    </location>
</feature>
<evidence type="ECO:0000313" key="10">
    <source>
        <dbReference type="EnsemblPlants" id="KRH40897"/>
    </source>
</evidence>
<feature type="transmembrane region" description="Helical" evidence="6">
    <location>
        <begin position="303"/>
        <end position="322"/>
    </location>
</feature>
<evidence type="ECO:0000259" key="8">
    <source>
        <dbReference type="Pfam" id="PF00892"/>
    </source>
</evidence>
<dbReference type="GeneID" id="100794199"/>
<dbReference type="Pfam" id="PF00892">
    <property type="entry name" value="EamA"/>
    <property type="match status" value="2"/>
</dbReference>
<evidence type="ECO:0000256" key="7">
    <source>
        <dbReference type="SAM" id="MobiDB-lite"/>
    </source>
</evidence>
<protein>
    <recommendedName>
        <fullName evidence="6">WAT1-related protein</fullName>
    </recommendedName>
</protein>
<feature type="transmembrane region" description="Helical" evidence="6">
    <location>
        <begin position="182"/>
        <end position="202"/>
    </location>
</feature>
<dbReference type="InterPro" id="IPR037185">
    <property type="entry name" value="EmrE-like"/>
</dbReference>
<accession>I1L797</accession>
<feature type="region of interest" description="Disordered" evidence="7">
    <location>
        <begin position="334"/>
        <end position="365"/>
    </location>
</feature>
<evidence type="ECO:0000313" key="11">
    <source>
        <dbReference type="Proteomes" id="UP000008827"/>
    </source>
</evidence>
<feature type="domain" description="EamA" evidence="8">
    <location>
        <begin position="12"/>
        <end position="151"/>
    </location>
</feature>
<dbReference type="Proteomes" id="UP000008827">
    <property type="component" value="Chromosome 9"/>
</dbReference>
<reference evidence="10" key="2">
    <citation type="submission" date="2018-02" db="UniProtKB">
        <authorList>
            <consortium name="EnsemblPlants"/>
        </authorList>
    </citation>
    <scope>IDENTIFICATION</scope>
    <source>
        <strain evidence="10">Williams 82</strain>
    </source>
</reference>
<gene>
    <name evidence="10" type="primary">LOC100794199</name>
    <name evidence="9" type="ORF">GLYMA_09G284000</name>
</gene>
<reference evidence="9" key="3">
    <citation type="submission" date="2018-07" db="EMBL/GenBank/DDBJ databases">
        <title>WGS assembly of Glycine max.</title>
        <authorList>
            <person name="Schmutz J."/>
            <person name="Cannon S."/>
            <person name="Schlueter J."/>
            <person name="Ma J."/>
            <person name="Mitros T."/>
            <person name="Nelson W."/>
            <person name="Hyten D."/>
            <person name="Song Q."/>
            <person name="Thelen J."/>
            <person name="Cheng J."/>
            <person name="Xu D."/>
            <person name="Hellsten U."/>
            <person name="May G."/>
            <person name="Yu Y."/>
            <person name="Sakurai T."/>
            <person name="Umezawa T."/>
            <person name="Bhattacharyya M."/>
            <person name="Sandhu D."/>
            <person name="Valliyodan B."/>
            <person name="Lindquist E."/>
            <person name="Peto M."/>
            <person name="Grant D."/>
            <person name="Shu S."/>
            <person name="Goodstein D."/>
            <person name="Barry K."/>
            <person name="Futrell-Griggs M."/>
            <person name="Abernathy B."/>
            <person name="Du J."/>
            <person name="Tian Z."/>
            <person name="Zhu L."/>
            <person name="Gill N."/>
            <person name="Joshi T."/>
            <person name="Libault M."/>
            <person name="Sethuraman A."/>
            <person name="Zhang X."/>
            <person name="Shinozaki K."/>
            <person name="Nguyen H."/>
            <person name="Wing R."/>
            <person name="Cregan P."/>
            <person name="Specht J."/>
            <person name="Grimwood J."/>
            <person name="Rokhsar D."/>
            <person name="Stacey G."/>
            <person name="Shoemaker R."/>
            <person name="Jackson S."/>
        </authorList>
    </citation>
    <scope>NUCLEOTIDE SEQUENCE</scope>
    <source>
        <tissue evidence="9">Callus</tissue>
    </source>
</reference>
<feature type="transmembrane region" description="Helical" evidence="6">
    <location>
        <begin position="74"/>
        <end position="94"/>
    </location>
</feature>
<feature type="transmembrane region" description="Helical" evidence="6">
    <location>
        <begin position="42"/>
        <end position="62"/>
    </location>
</feature>
<dbReference type="GO" id="GO:0005886">
    <property type="term" value="C:plasma membrane"/>
    <property type="evidence" value="ECO:0000318"/>
    <property type="project" value="GO_Central"/>
</dbReference>
<dbReference type="AlphaFoldDB" id="I1L797"/>
<feature type="transmembrane region" description="Helical" evidence="6">
    <location>
        <begin position="135"/>
        <end position="153"/>
    </location>
</feature>
<evidence type="ECO:0000256" key="4">
    <source>
        <dbReference type="ARBA" id="ARBA00022989"/>
    </source>
</evidence>
<keyword evidence="5 6" id="KW-0472">Membrane</keyword>
<dbReference type="SUPFAM" id="SSF103481">
    <property type="entry name" value="Multidrug resistance efflux transporter EmrE"/>
    <property type="match status" value="2"/>
</dbReference>
<organism evidence="10">
    <name type="scientific">Glycine max</name>
    <name type="common">Soybean</name>
    <name type="synonym">Glycine hispida</name>
    <dbReference type="NCBI Taxonomy" id="3847"/>
    <lineage>
        <taxon>Eukaryota</taxon>
        <taxon>Viridiplantae</taxon>
        <taxon>Streptophyta</taxon>
        <taxon>Embryophyta</taxon>
        <taxon>Tracheophyta</taxon>
        <taxon>Spermatophyta</taxon>
        <taxon>Magnoliopsida</taxon>
        <taxon>eudicotyledons</taxon>
        <taxon>Gunneridae</taxon>
        <taxon>Pentapetalae</taxon>
        <taxon>rosids</taxon>
        <taxon>fabids</taxon>
        <taxon>Fabales</taxon>
        <taxon>Fabaceae</taxon>
        <taxon>Papilionoideae</taxon>
        <taxon>50 kb inversion clade</taxon>
        <taxon>NPAAA clade</taxon>
        <taxon>indigoferoid/millettioid clade</taxon>
        <taxon>Phaseoleae</taxon>
        <taxon>Glycine</taxon>
        <taxon>Glycine subgen. Soja</taxon>
    </lineage>
</organism>
<dbReference type="KEGG" id="gmx:100794199"/>
<evidence type="ECO:0000256" key="1">
    <source>
        <dbReference type="ARBA" id="ARBA00004141"/>
    </source>
</evidence>
<feature type="domain" description="EamA" evidence="8">
    <location>
        <begin position="184"/>
        <end position="322"/>
    </location>
</feature>
<dbReference type="PaxDb" id="3847-GLYMA09G42080.1"/>
<evidence type="ECO:0000313" key="9">
    <source>
        <dbReference type="EMBL" id="KRH40897.1"/>
    </source>
</evidence>
<comment type="similarity">
    <text evidence="2 6">Belongs to the drug/metabolite transporter (DMT) superfamily. Plant drug/metabolite exporter (P-DME) (TC 2.A.7.4) family.</text>
</comment>
<sequence>MTLLKFHEVWKPVLVMIIVNLALAFVNIFLKKVLNEGVDYLTILTYRQAISAIFLTPIACFYERKRKLEGHIICLLFLSALVGVTLTQYLYLIGLEYTSATFACAFLNMVPVFTFIMALPLGIEKVNMKKLSAKAKVLGTFVCIGGALMLILYKGVPLINQQPEHIADKGTIRSSASKLKKWIIGSLLLTAGCFLWSSWFLIQASISKKYPCQYSSTAILSFFASIQSAILTLVIDRSNAKWILKGKLEIMTVVYAGLVGSGLCYVAMSWCVKQRGPVFTSAFTPLLQMFVAVLDFSILHEEIYLGSVAGSVLVISGTYILLWGKSKEEEQCAVKGTQESQEDEECKNNLEASSNVPSKLRPNEEQGFSELQVKQLAITVTRS</sequence>
<comment type="subcellular location">
    <subcellularLocation>
        <location evidence="1 6">Membrane</location>
        <topology evidence="1 6">Multi-pass membrane protein</topology>
    </subcellularLocation>
</comment>
<dbReference type="OMA" id="WWYSARQ"/>
<name>I1L797_SOYBN</name>
<evidence type="ECO:0000256" key="6">
    <source>
        <dbReference type="RuleBase" id="RU363077"/>
    </source>
</evidence>
<feature type="transmembrane region" description="Helical" evidence="6">
    <location>
        <begin position="12"/>
        <end position="30"/>
    </location>
</feature>
<dbReference type="Gramene" id="KRH40897">
    <property type="protein sequence ID" value="KRH40897"/>
    <property type="gene ID" value="GLYMA_09G284000"/>
</dbReference>
<dbReference type="PANTHER" id="PTHR31218">
    <property type="entry name" value="WAT1-RELATED PROTEIN"/>
    <property type="match status" value="1"/>
</dbReference>
<dbReference type="HOGENOM" id="CLU_025359_1_0_1"/>
<dbReference type="RefSeq" id="NP_001357859.1">
    <property type="nucleotide sequence ID" value="NM_001370930.1"/>
</dbReference>
<dbReference type="EnsemblPlants" id="KRH40897">
    <property type="protein sequence ID" value="KRH40897"/>
    <property type="gene ID" value="GLYMA_09G284000"/>
</dbReference>
<dbReference type="EMBL" id="CM000842">
    <property type="protein sequence ID" value="KRH40897.1"/>
    <property type="molecule type" value="Genomic_DNA"/>
</dbReference>
<reference evidence="9 10" key="1">
    <citation type="journal article" date="2010" name="Nature">
        <title>Genome sequence of the palaeopolyploid soybean.</title>
        <authorList>
            <person name="Schmutz J."/>
            <person name="Cannon S.B."/>
            <person name="Schlueter J."/>
            <person name="Ma J."/>
            <person name="Mitros T."/>
            <person name="Nelson W."/>
            <person name="Hyten D.L."/>
            <person name="Song Q."/>
            <person name="Thelen J.J."/>
            <person name="Cheng J."/>
            <person name="Xu D."/>
            <person name="Hellsten U."/>
            <person name="May G.D."/>
            <person name="Yu Y."/>
            <person name="Sakurai T."/>
            <person name="Umezawa T."/>
            <person name="Bhattacharyya M.K."/>
            <person name="Sandhu D."/>
            <person name="Valliyodan B."/>
            <person name="Lindquist E."/>
            <person name="Peto M."/>
            <person name="Grant D."/>
            <person name="Shu S."/>
            <person name="Goodstein D."/>
            <person name="Barry K."/>
            <person name="Futrell-Griggs M."/>
            <person name="Abernathy B."/>
            <person name="Du J."/>
            <person name="Tian Z."/>
            <person name="Zhu L."/>
            <person name="Gill N."/>
            <person name="Joshi T."/>
            <person name="Libault M."/>
            <person name="Sethuraman A."/>
            <person name="Zhang X.-C."/>
            <person name="Shinozaki K."/>
            <person name="Nguyen H.T."/>
            <person name="Wing R.A."/>
            <person name="Cregan P."/>
            <person name="Specht J."/>
            <person name="Grimwood J."/>
            <person name="Rokhsar D."/>
            <person name="Stacey G."/>
            <person name="Shoemaker R.C."/>
            <person name="Jackson S.A."/>
        </authorList>
    </citation>
    <scope>NUCLEOTIDE SEQUENCE [LARGE SCALE GENOMIC DNA]</scope>
    <source>
        <strain evidence="10">cv. Williams 82</strain>
        <tissue evidence="9">Callus</tissue>
    </source>
</reference>
<keyword evidence="3 6" id="KW-0812">Transmembrane</keyword>
<dbReference type="InterPro" id="IPR000620">
    <property type="entry name" value="EamA_dom"/>
</dbReference>
<dbReference type="OrthoDB" id="1728340at2759"/>
<evidence type="ECO:0000256" key="3">
    <source>
        <dbReference type="ARBA" id="ARBA00022692"/>
    </source>
</evidence>
<keyword evidence="11" id="KW-1185">Reference proteome</keyword>
<feature type="transmembrane region" description="Helical" evidence="6">
    <location>
        <begin position="278"/>
        <end position="297"/>
    </location>
</feature>
<evidence type="ECO:0000256" key="5">
    <source>
        <dbReference type="ARBA" id="ARBA00023136"/>
    </source>
</evidence>
<dbReference type="eggNOG" id="ENOG502QU0E">
    <property type="taxonomic scope" value="Eukaryota"/>
</dbReference>
<proteinExistence type="inferred from homology"/>
<feature type="transmembrane region" description="Helical" evidence="6">
    <location>
        <begin position="214"/>
        <end position="235"/>
    </location>
</feature>
<dbReference type="InterPro" id="IPR030184">
    <property type="entry name" value="WAT1-related"/>
</dbReference>
<feature type="transmembrane region" description="Helical" evidence="6">
    <location>
        <begin position="250"/>
        <end position="271"/>
    </location>
</feature>
<dbReference type="GO" id="GO:0022857">
    <property type="term" value="F:transmembrane transporter activity"/>
    <property type="evidence" value="ECO:0007669"/>
    <property type="project" value="InterPro"/>
</dbReference>
<keyword evidence="4 6" id="KW-1133">Transmembrane helix</keyword>
<evidence type="ECO:0000256" key="2">
    <source>
        <dbReference type="ARBA" id="ARBA00007635"/>
    </source>
</evidence>